<evidence type="ECO:0000259" key="1">
    <source>
        <dbReference type="Pfam" id="PF09995"/>
    </source>
</evidence>
<dbReference type="InterPro" id="IPR037473">
    <property type="entry name" value="Lcp-like"/>
</dbReference>
<dbReference type="RefSeq" id="WP_168883406.1">
    <property type="nucleotide sequence ID" value="NZ_JABAIL010000004.1"/>
</dbReference>
<dbReference type="GO" id="GO:0016491">
    <property type="term" value="F:oxidoreductase activity"/>
    <property type="evidence" value="ECO:0007669"/>
    <property type="project" value="InterPro"/>
</dbReference>
<dbReference type="Proteomes" id="UP000585050">
    <property type="component" value="Unassembled WGS sequence"/>
</dbReference>
<dbReference type="AlphaFoldDB" id="A0A7X8XWX3"/>
<accession>A0A7X8XWX3</accession>
<gene>
    <name evidence="2" type="ORF">HGP29_15895</name>
</gene>
<reference evidence="2 3" key="1">
    <citation type="submission" date="2020-04" db="EMBL/GenBank/DDBJ databases">
        <title>Flammeovirga sp. SR4, a novel species isolated from seawater.</title>
        <authorList>
            <person name="Wang X."/>
        </authorList>
    </citation>
    <scope>NUCLEOTIDE SEQUENCE [LARGE SCALE GENOMIC DNA]</scope>
    <source>
        <strain evidence="2 3">SR4</strain>
    </source>
</reference>
<organism evidence="2 3">
    <name type="scientific">Flammeovirga agarivorans</name>
    <dbReference type="NCBI Taxonomy" id="2726742"/>
    <lineage>
        <taxon>Bacteria</taxon>
        <taxon>Pseudomonadati</taxon>
        <taxon>Bacteroidota</taxon>
        <taxon>Cytophagia</taxon>
        <taxon>Cytophagales</taxon>
        <taxon>Flammeovirgaceae</taxon>
        <taxon>Flammeovirga</taxon>
    </lineage>
</organism>
<dbReference type="PANTHER" id="PTHR37539">
    <property type="entry name" value="SECRETED PROTEIN-RELATED"/>
    <property type="match status" value="1"/>
</dbReference>
<keyword evidence="3" id="KW-1185">Reference proteome</keyword>
<proteinExistence type="predicted"/>
<comment type="caution">
    <text evidence="2">The sequence shown here is derived from an EMBL/GenBank/DDBJ whole genome shotgun (WGS) entry which is preliminary data.</text>
</comment>
<feature type="domain" description="ER-bound oxygenase mpaB/mpaB'/Rubber oxygenase catalytic" evidence="1">
    <location>
        <begin position="127"/>
        <end position="311"/>
    </location>
</feature>
<dbReference type="EMBL" id="JABAIL010000004">
    <property type="protein sequence ID" value="NLR92702.1"/>
    <property type="molecule type" value="Genomic_DNA"/>
</dbReference>
<evidence type="ECO:0000313" key="2">
    <source>
        <dbReference type="EMBL" id="NLR92702.1"/>
    </source>
</evidence>
<name>A0A7X8XWX3_9BACT</name>
<evidence type="ECO:0000313" key="3">
    <source>
        <dbReference type="Proteomes" id="UP000585050"/>
    </source>
</evidence>
<protein>
    <submittedName>
        <fullName evidence="2">DUF2236 domain-containing protein</fullName>
    </submittedName>
</protein>
<dbReference type="Pfam" id="PF09995">
    <property type="entry name" value="MPAB_Lcp_cat"/>
    <property type="match status" value="1"/>
</dbReference>
<sequence length="406" mass="46159">MSNTLVNLRGMTDPLADNLIQTYIQNNGINKINELFETITTNNEISEIKDDALRDFFEKSSVEILSDNVDHDLIDQGQKFFEKHGPILSLMLLCKSLPATYSCGNGAEVVYRTGRFMESKRKGLEPFINRLMETAQFVINVMSQDGMDPEGSGLVTAKKVRLMHASIRYYLKHSNHVTWDTEALGEPINQEDMLGTLLSFSVFPVQGLEQLGITVSDEEKKAYYYTWKLVGLVMGVEPSIIPETFDEGAVTGQKILEEQRKPTEGGKILTKSCVDFLKAATPGTHYDDFPEAFMHFLLGDEICETVGIETHTSFTSKVFIRTLSKVLQIFDQGKDESALLCEIAETFNVFLLQHMLDFYYKEKEVEFNIPPSLKKNWIAPKAKKEYENIFSTKTIFNYRITLQKLI</sequence>
<dbReference type="InterPro" id="IPR018713">
    <property type="entry name" value="MPAB/Lcp_cat_dom"/>
</dbReference>
<dbReference type="PANTHER" id="PTHR37539:SF1">
    <property type="entry name" value="ER-BOUND OXYGENASE MPAB_MPAB'_RUBBER OXYGENASE CATALYTIC DOMAIN-CONTAINING PROTEIN"/>
    <property type="match status" value="1"/>
</dbReference>